<keyword evidence="2" id="KW-1185">Reference proteome</keyword>
<evidence type="ECO:0000313" key="1">
    <source>
        <dbReference type="EMBL" id="EWC60581.1"/>
    </source>
</evidence>
<gene>
    <name evidence="1" type="ORF">UO65_4128</name>
</gene>
<sequence length="870" mass="91215">MSLLARLRTRHQEHVDFAATPVGHALVLHAPGGIGDVARAVAPALPADVDRDLVVADLPSAATATRSALVAALPRGPRGIRLVFTGTQVGSPADAARWFSARLDRPVVVAAEPLPRGATAVLLVGAGRDGGWAGFPRSADFASVVARSRAPGEPETAEPLPAGVWLRPDGEPRWLAVNRAELTGTVPEVPGTLTLVLGGQHLPPLTLDAVARFWSTLTAADRARARFARYGSVRLPAGHDLGQALADVLGEEVACYNGIPAGDPGAPRVRTVQPNGSLGWDTFAQLFSHLPHEPGAEPAAPRLRGHRAPVDGLDEVTPGVYRWEPDAVVEVVRAGLWVRSPEEPAHAAAVRAAPVDPAAHQLFHDADDRVRELARAVAEQLDVQIRLVNRVVPAPTERAAPESENPADESAPAVPAEVDLPWLAQLIRTDSTPTAPQPPVTAARAGRFARAVGPAPAVAAVAETVVLAHPRRPQPVEDLAPPADPVGEPDDGLIGKILRGVLAPVPAAIHLPEADGERPAEPLDPAADEVWEPVTGHLTEPLTEHAPPDADRVEPVAASEGAETEPVAVPVDTEVESVVFPEGAGIGPADLEHAGIEPVASPAGAGIEMAAAEAEPVVQPEGADVEPGGERAWVRATWAAEFAAAESTASVLARHPKLTDPAAPEDALTDAVSLRLYLAGGADDLDPALRDASGAPVLRLGRCAASAAARLPVHRGGTVTTLSPTPAQWESYREREVVVEPGFLHLLAAPCAAQRGEVDLLVWSMTGRRTAPLEPAEDAVTDRVLFLPGTRFKVLDLSEPAAGERGRIVLRELSPAEVDADGGAESNRSSLDRFAHTSLERAVDRWARQEPRERVPAAAADRFRLLPGLS</sequence>
<dbReference type="eggNOG" id="COG3170">
    <property type="taxonomic scope" value="Bacteria"/>
</dbReference>
<protein>
    <submittedName>
        <fullName evidence="1">Uncharacterized protein</fullName>
    </submittedName>
</protein>
<name>W7IVY5_9PSEU</name>
<dbReference type="EMBL" id="AYXG01000152">
    <property type="protein sequence ID" value="EWC60581.1"/>
    <property type="molecule type" value="Genomic_DNA"/>
</dbReference>
<comment type="caution">
    <text evidence="1">The sequence shown here is derived from an EMBL/GenBank/DDBJ whole genome shotgun (WGS) entry which is preliminary data.</text>
</comment>
<evidence type="ECO:0000313" key="2">
    <source>
        <dbReference type="Proteomes" id="UP000019277"/>
    </source>
</evidence>
<dbReference type="RefSeq" id="WP_035284989.1">
    <property type="nucleotide sequence ID" value="NZ_AYXG01000152.1"/>
</dbReference>
<dbReference type="Gene3D" id="3.90.176.10">
    <property type="entry name" value="Toxin ADP-ribosyltransferase, Chain A, domain 1"/>
    <property type="match status" value="1"/>
</dbReference>
<organism evidence="1 2">
    <name type="scientific">Actinokineospora spheciospongiae</name>
    <dbReference type="NCBI Taxonomy" id="909613"/>
    <lineage>
        <taxon>Bacteria</taxon>
        <taxon>Bacillati</taxon>
        <taxon>Actinomycetota</taxon>
        <taxon>Actinomycetes</taxon>
        <taxon>Pseudonocardiales</taxon>
        <taxon>Pseudonocardiaceae</taxon>
        <taxon>Actinokineospora</taxon>
    </lineage>
</organism>
<proteinExistence type="predicted"/>
<dbReference type="AlphaFoldDB" id="W7IVY5"/>
<dbReference type="STRING" id="909613.UO65_4128"/>
<reference evidence="1 2" key="1">
    <citation type="journal article" date="2014" name="Genome Announc.">
        <title>Draft Genome Sequence of the Antitrypanosomally Active Sponge-Associated Bacterium Actinokineospora sp. Strain EG49.</title>
        <authorList>
            <person name="Harjes J."/>
            <person name="Ryu T."/>
            <person name="Abdelmohsen U.R."/>
            <person name="Moitinho-Silva L."/>
            <person name="Horn H."/>
            <person name="Ravasi T."/>
            <person name="Hentschel U."/>
        </authorList>
    </citation>
    <scope>NUCLEOTIDE SEQUENCE [LARGE SCALE GENOMIC DNA]</scope>
    <source>
        <strain evidence="1 2">EG49</strain>
    </source>
</reference>
<dbReference type="Proteomes" id="UP000019277">
    <property type="component" value="Unassembled WGS sequence"/>
</dbReference>
<dbReference type="OrthoDB" id="3320501at2"/>
<accession>W7IVY5</accession>